<dbReference type="AlphaFoldDB" id="A0A9D1PKN4"/>
<reference evidence="2" key="1">
    <citation type="journal article" date="2021" name="PeerJ">
        <title>Extensive microbial diversity within the chicken gut microbiome revealed by metagenomics and culture.</title>
        <authorList>
            <person name="Gilroy R."/>
            <person name="Ravi A."/>
            <person name="Getino M."/>
            <person name="Pursley I."/>
            <person name="Horton D.L."/>
            <person name="Alikhan N.F."/>
            <person name="Baker D."/>
            <person name="Gharbi K."/>
            <person name="Hall N."/>
            <person name="Watson M."/>
            <person name="Adriaenssens E.M."/>
            <person name="Foster-Nyarko E."/>
            <person name="Jarju S."/>
            <person name="Secka A."/>
            <person name="Antonio M."/>
            <person name="Oren A."/>
            <person name="Chaudhuri R.R."/>
            <person name="La Ragione R."/>
            <person name="Hildebrand F."/>
            <person name="Pallen M.J."/>
        </authorList>
    </citation>
    <scope>NUCLEOTIDE SEQUENCE</scope>
    <source>
        <strain evidence="2">CHK169-2315</strain>
    </source>
</reference>
<dbReference type="EMBL" id="DXHX01000027">
    <property type="protein sequence ID" value="HIV73807.1"/>
    <property type="molecule type" value="Genomic_DNA"/>
</dbReference>
<protein>
    <submittedName>
        <fullName evidence="2">DUF3784 domain-containing protein</fullName>
    </submittedName>
</protein>
<organism evidence="2 3">
    <name type="scientific">Candidatus Pseudogracilibacillus intestinigallinarum</name>
    <dbReference type="NCBI Taxonomy" id="2838742"/>
    <lineage>
        <taxon>Bacteria</taxon>
        <taxon>Bacillati</taxon>
        <taxon>Bacillota</taxon>
        <taxon>Bacilli</taxon>
        <taxon>Bacillales</taxon>
        <taxon>Bacillaceae</taxon>
        <taxon>Pseudogracilibacillus</taxon>
    </lineage>
</organism>
<gene>
    <name evidence="2" type="ORF">H9895_01860</name>
</gene>
<comment type="caution">
    <text evidence="2">The sequence shown here is derived from an EMBL/GenBank/DDBJ whole genome shotgun (WGS) entry which is preliminary data.</text>
</comment>
<proteinExistence type="predicted"/>
<accession>A0A9D1PKN4</accession>
<name>A0A9D1PKN4_9BACI</name>
<evidence type="ECO:0000313" key="3">
    <source>
        <dbReference type="Proteomes" id="UP000823937"/>
    </source>
</evidence>
<dbReference type="Proteomes" id="UP000823937">
    <property type="component" value="Unassembled WGS sequence"/>
</dbReference>
<keyword evidence="1" id="KW-1133">Transmembrane helix</keyword>
<dbReference type="InterPro" id="IPR017259">
    <property type="entry name" value="UCP037672"/>
</dbReference>
<evidence type="ECO:0000313" key="2">
    <source>
        <dbReference type="EMBL" id="HIV73807.1"/>
    </source>
</evidence>
<evidence type="ECO:0000256" key="1">
    <source>
        <dbReference type="SAM" id="Phobius"/>
    </source>
</evidence>
<feature type="transmembrane region" description="Helical" evidence="1">
    <location>
        <begin position="73"/>
        <end position="93"/>
    </location>
</feature>
<sequence>MIITACILLFFLLGIIFSLGKGHFLIAGFNTMPKEEKEKYDVVALCKFMGQMCFALAFSMTFWLVGEIWTMPFLFWIGLVLFITMTIFMLIYMNTNKRFEK</sequence>
<keyword evidence="1" id="KW-0812">Transmembrane</keyword>
<keyword evidence="1" id="KW-0472">Membrane</keyword>
<reference evidence="2" key="2">
    <citation type="submission" date="2021-04" db="EMBL/GenBank/DDBJ databases">
        <authorList>
            <person name="Gilroy R."/>
        </authorList>
    </citation>
    <scope>NUCLEOTIDE SEQUENCE</scope>
    <source>
        <strain evidence="2">CHK169-2315</strain>
    </source>
</reference>
<dbReference type="Pfam" id="PF12650">
    <property type="entry name" value="DUF3784"/>
    <property type="match status" value="1"/>
</dbReference>
<feature type="transmembrane region" description="Helical" evidence="1">
    <location>
        <begin position="42"/>
        <end position="66"/>
    </location>
</feature>